<dbReference type="Proteomes" id="UP000272464">
    <property type="component" value="Unassembled WGS sequence"/>
</dbReference>
<keyword evidence="5" id="KW-1185">Reference proteome</keyword>
<keyword evidence="2" id="KW-0812">Transmembrane</keyword>
<proteinExistence type="predicted"/>
<keyword evidence="2" id="KW-0472">Membrane</keyword>
<reference evidence="4 5" key="1">
    <citation type="submission" date="2018-12" db="EMBL/GenBank/DDBJ databases">
        <authorList>
            <person name="Sun L."/>
            <person name="Chen Z."/>
        </authorList>
    </citation>
    <scope>NUCLEOTIDE SEQUENCE [LARGE SCALE GENOMIC DNA]</scope>
    <source>
        <strain evidence="4 5">3-5-3</strain>
    </source>
</reference>
<dbReference type="AlphaFoldDB" id="A0A433XBW8"/>
<name>A0A433XBW8_9BACL</name>
<comment type="caution">
    <text evidence="4">The sequence shown here is derived from an EMBL/GenBank/DDBJ whole genome shotgun (WGS) entry which is preliminary data.</text>
</comment>
<organism evidence="4 5">
    <name type="scientific">Paenibacillus zeisoli</name>
    <dbReference type="NCBI Taxonomy" id="2496267"/>
    <lineage>
        <taxon>Bacteria</taxon>
        <taxon>Bacillati</taxon>
        <taxon>Bacillota</taxon>
        <taxon>Bacilli</taxon>
        <taxon>Bacillales</taxon>
        <taxon>Paenibacillaceae</taxon>
        <taxon>Paenibacillus</taxon>
    </lineage>
</organism>
<keyword evidence="3" id="KW-0732">Signal</keyword>
<feature type="coiled-coil region" evidence="1">
    <location>
        <begin position="50"/>
        <end position="98"/>
    </location>
</feature>
<feature type="transmembrane region" description="Helical" evidence="2">
    <location>
        <begin position="109"/>
        <end position="130"/>
    </location>
</feature>
<evidence type="ECO:0000313" key="4">
    <source>
        <dbReference type="EMBL" id="RUT31566.1"/>
    </source>
</evidence>
<evidence type="ECO:0000256" key="3">
    <source>
        <dbReference type="SAM" id="SignalP"/>
    </source>
</evidence>
<keyword evidence="2" id="KW-1133">Transmembrane helix</keyword>
<keyword evidence="1" id="KW-0175">Coiled coil</keyword>
<evidence type="ECO:0000313" key="5">
    <source>
        <dbReference type="Proteomes" id="UP000272464"/>
    </source>
</evidence>
<dbReference type="OrthoDB" id="2678845at2"/>
<sequence>MKHCLFRKMVLLLLPMLCAGALYLTPSAHAGYFNDLFDGVQEMSELPGEVNKLKEEYKSTVSKLEEAQGTMESYRQQNEALIQQNKKLTETVQSLMDAEADRQASSKRIRVLLITGAALLAGYFILLRVLRVVLRR</sequence>
<protein>
    <submittedName>
        <fullName evidence="4">Uncharacterized protein</fullName>
    </submittedName>
</protein>
<feature type="signal peptide" evidence="3">
    <location>
        <begin position="1"/>
        <end position="30"/>
    </location>
</feature>
<gene>
    <name evidence="4" type="ORF">EJP77_09195</name>
</gene>
<dbReference type="EMBL" id="RZNX01000003">
    <property type="protein sequence ID" value="RUT31566.1"/>
    <property type="molecule type" value="Genomic_DNA"/>
</dbReference>
<accession>A0A433XBW8</accession>
<dbReference type="RefSeq" id="WP_127198947.1">
    <property type="nucleotide sequence ID" value="NZ_RZNX01000003.1"/>
</dbReference>
<evidence type="ECO:0000256" key="2">
    <source>
        <dbReference type="SAM" id="Phobius"/>
    </source>
</evidence>
<dbReference type="Gene3D" id="1.20.5.400">
    <property type="match status" value="1"/>
</dbReference>
<feature type="chain" id="PRO_5019006121" evidence="3">
    <location>
        <begin position="31"/>
        <end position="136"/>
    </location>
</feature>
<evidence type="ECO:0000256" key="1">
    <source>
        <dbReference type="SAM" id="Coils"/>
    </source>
</evidence>